<dbReference type="EMBL" id="KL584749">
    <property type="protein sequence ID" value="KER00594.1"/>
    <property type="molecule type" value="Genomic_DNA"/>
</dbReference>
<evidence type="ECO:0000313" key="3">
    <source>
        <dbReference type="Proteomes" id="UP000030641"/>
    </source>
</evidence>
<feature type="compositionally biased region" description="Low complexity" evidence="1">
    <location>
        <begin position="89"/>
        <end position="100"/>
    </location>
</feature>
<dbReference type="HOGENOM" id="CLU_834148_0_0_1"/>
<dbReference type="OrthoDB" id="3642840at2759"/>
<gene>
    <name evidence="2" type="ORF">AUEXF2481DRAFT_34816</name>
</gene>
<feature type="compositionally biased region" description="Low complexity" evidence="1">
    <location>
        <begin position="164"/>
        <end position="173"/>
    </location>
</feature>
<dbReference type="InParanoid" id="A0A074YS72"/>
<organism evidence="2 3">
    <name type="scientific">Aureobasidium subglaciale (strain EXF-2481)</name>
    <name type="common">Aureobasidium pullulans var. subglaciale</name>
    <dbReference type="NCBI Taxonomy" id="1043005"/>
    <lineage>
        <taxon>Eukaryota</taxon>
        <taxon>Fungi</taxon>
        <taxon>Dikarya</taxon>
        <taxon>Ascomycota</taxon>
        <taxon>Pezizomycotina</taxon>
        <taxon>Dothideomycetes</taxon>
        <taxon>Dothideomycetidae</taxon>
        <taxon>Dothideales</taxon>
        <taxon>Saccotheciaceae</taxon>
        <taxon>Aureobasidium</taxon>
    </lineage>
</organism>
<dbReference type="GeneID" id="25365174"/>
<accession>A0A074YS72</accession>
<feature type="compositionally biased region" description="Low complexity" evidence="1">
    <location>
        <begin position="187"/>
        <end position="204"/>
    </location>
</feature>
<proteinExistence type="predicted"/>
<feature type="region of interest" description="Disordered" evidence="1">
    <location>
        <begin position="81"/>
        <end position="137"/>
    </location>
</feature>
<dbReference type="RefSeq" id="XP_013349100.1">
    <property type="nucleotide sequence ID" value="XM_013493646.1"/>
</dbReference>
<dbReference type="STRING" id="1043005.A0A074YS72"/>
<sequence length="316" mass="34774">MIGESLFSLLALTRSYIFFPLLSSKIFHEQWAAMENRKANLLLTGQAHNCDTCRRNNSAHDQRHRQIAMLLRQLTQLQQENGIEPGNYPTSPFSSTLSPTGERGSVSGPADTDPETTPKLKKRERKKAKKRIKALRGGDALTTAEVAAIATALHPAPRNDSVISTSSTSTSTTELSNQSTVDEDSATTPSTPTSPTSPISKNPSFTTLMNVNKSFHPDVDGKLNSTRMALQTQLLSVLHENSLPLDASVENALRALGISESDHKTPKPVAECVAKIKEAVREDIFCAECDEKKFRLREAAWYRFVNRSVLALREGE</sequence>
<feature type="region of interest" description="Disordered" evidence="1">
    <location>
        <begin position="158"/>
        <end position="205"/>
    </location>
</feature>
<name>A0A074YS72_AURSE</name>
<evidence type="ECO:0000256" key="1">
    <source>
        <dbReference type="SAM" id="MobiDB-lite"/>
    </source>
</evidence>
<feature type="compositionally biased region" description="Basic residues" evidence="1">
    <location>
        <begin position="119"/>
        <end position="134"/>
    </location>
</feature>
<dbReference type="AlphaFoldDB" id="A0A074YS72"/>
<reference evidence="2 3" key="1">
    <citation type="journal article" date="2014" name="BMC Genomics">
        <title>Genome sequencing of four Aureobasidium pullulans varieties: biotechnological potential, stress tolerance, and description of new species.</title>
        <authorList>
            <person name="Gostin Ar C."/>
            <person name="Ohm R.A."/>
            <person name="Kogej T."/>
            <person name="Sonjak S."/>
            <person name="Turk M."/>
            <person name="Zajc J."/>
            <person name="Zalar P."/>
            <person name="Grube M."/>
            <person name="Sun H."/>
            <person name="Han J."/>
            <person name="Sharma A."/>
            <person name="Chiniquy J."/>
            <person name="Ngan C.Y."/>
            <person name="Lipzen A."/>
            <person name="Barry K."/>
            <person name="Grigoriev I.V."/>
            <person name="Gunde-Cimerman N."/>
        </authorList>
    </citation>
    <scope>NUCLEOTIDE SEQUENCE [LARGE SCALE GENOMIC DNA]</scope>
    <source>
        <strain evidence="2 3">EXF-2481</strain>
    </source>
</reference>
<keyword evidence="3" id="KW-1185">Reference proteome</keyword>
<dbReference type="Proteomes" id="UP000030641">
    <property type="component" value="Unassembled WGS sequence"/>
</dbReference>
<protein>
    <submittedName>
        <fullName evidence="2">Uncharacterized protein</fullName>
    </submittedName>
</protein>
<evidence type="ECO:0000313" key="2">
    <source>
        <dbReference type="EMBL" id="KER00594.1"/>
    </source>
</evidence>